<comment type="similarity">
    <text evidence="1 4">Belongs to the aldehyde dehydrogenase family.</text>
</comment>
<sequence>MKYDDAAQDRTLASGHETREDSVADETPIETELAPIHEEAEASPEEVELDVVPEATKHLGVAETVAHLREGARERIAVTRKFRAAQLKAFERMMSRHESDFVTALAQDLGKSAVEARLTELSMVRNEVKLAQLYLTEWMGAQHQRMPIAFQPAVAKVEPQPLGLVLIMGPWNYPVNNLLIPLVSAIAAGNCAVIKPSENAPTVSALLERLVPQYLDHRAVAVVTGGADVAAELLEQKWDHIFFTGSERIGRKVYAAAAQQLTPVTLELGGKCPVVVVDGNWPAIARRIAFAKFTNAGQTCVAPDYVLAVGRAADELEKHLPRAIAEFYGKDPSSSKDFGRIVNESHVDRLAGYLADGDVVAGGIVDRAHRYVAPTILKNVDPASPVMQEEIFGPILPIIRVANVDEAIDFIGNRSDPLAAYLFSERPRLHAIFEDHVRAGSIGIGVAILQTGVTNLPFGGVGNSGTGNYHGKYGFDTFSQLRPTLAKTTMVDTLKPVYPPYGWAKSTMVKRAL</sequence>
<name>A0A7W8TTT6_9MICC</name>
<evidence type="ECO:0000256" key="3">
    <source>
        <dbReference type="ARBA" id="ARBA00023027"/>
    </source>
</evidence>
<accession>A0A7W8TTT6</accession>
<dbReference type="GO" id="GO:0006081">
    <property type="term" value="P:aldehyde metabolic process"/>
    <property type="evidence" value="ECO:0007669"/>
    <property type="project" value="InterPro"/>
</dbReference>
<dbReference type="CDD" id="cd07087">
    <property type="entry name" value="ALDH_F3-13-14_CALDH-like"/>
    <property type="match status" value="1"/>
</dbReference>
<dbReference type="InterPro" id="IPR016162">
    <property type="entry name" value="Ald_DH_N"/>
</dbReference>
<organism evidence="8 9">
    <name type="scientific">Neomicrococcus aestuarii</name>
    <dbReference type="NCBI Taxonomy" id="556325"/>
    <lineage>
        <taxon>Bacteria</taxon>
        <taxon>Bacillati</taxon>
        <taxon>Actinomycetota</taxon>
        <taxon>Actinomycetes</taxon>
        <taxon>Micrococcales</taxon>
        <taxon>Micrococcaceae</taxon>
        <taxon>Neomicrococcus</taxon>
    </lineage>
</organism>
<feature type="region of interest" description="Disordered" evidence="6">
    <location>
        <begin position="1"/>
        <end position="29"/>
    </location>
</feature>
<dbReference type="Pfam" id="PF00171">
    <property type="entry name" value="Aldedh"/>
    <property type="match status" value="1"/>
</dbReference>
<dbReference type="Gene3D" id="3.40.605.10">
    <property type="entry name" value="Aldehyde Dehydrogenase, Chain A, domain 1"/>
    <property type="match status" value="1"/>
</dbReference>
<feature type="domain" description="Aldehyde dehydrogenase" evidence="7">
    <location>
        <begin position="52"/>
        <end position="481"/>
    </location>
</feature>
<dbReference type="InterPro" id="IPR012394">
    <property type="entry name" value="Aldehyde_DH_NAD(P)"/>
</dbReference>
<feature type="active site" evidence="5">
    <location>
        <position position="267"/>
    </location>
</feature>
<dbReference type="RefSeq" id="WP_183664810.1">
    <property type="nucleotide sequence ID" value="NZ_BAAARH010000013.1"/>
</dbReference>
<gene>
    <name evidence="8" type="ORF">HD598_001428</name>
</gene>
<dbReference type="AlphaFoldDB" id="A0A7W8TTT6"/>
<evidence type="ECO:0000256" key="2">
    <source>
        <dbReference type="ARBA" id="ARBA00023002"/>
    </source>
</evidence>
<comment type="caution">
    <text evidence="8">The sequence shown here is derived from an EMBL/GenBank/DDBJ whole genome shotgun (WGS) entry which is preliminary data.</text>
</comment>
<dbReference type="Proteomes" id="UP000580797">
    <property type="component" value="Unassembled WGS sequence"/>
</dbReference>
<reference evidence="8 9" key="1">
    <citation type="submission" date="2020-08" db="EMBL/GenBank/DDBJ databases">
        <title>Sequencing the genomes of 1000 actinobacteria strains.</title>
        <authorList>
            <person name="Klenk H.-P."/>
        </authorList>
    </citation>
    <scope>NUCLEOTIDE SEQUENCE [LARGE SCALE GENOMIC DNA]</scope>
    <source>
        <strain evidence="8 9">DSM 105783</strain>
    </source>
</reference>
<evidence type="ECO:0000259" key="7">
    <source>
        <dbReference type="Pfam" id="PF00171"/>
    </source>
</evidence>
<evidence type="ECO:0000313" key="8">
    <source>
        <dbReference type="EMBL" id="MBB5512741.1"/>
    </source>
</evidence>
<dbReference type="GO" id="GO:0004029">
    <property type="term" value="F:aldehyde dehydrogenase (NAD+) activity"/>
    <property type="evidence" value="ECO:0007669"/>
    <property type="project" value="TreeGrafter"/>
</dbReference>
<evidence type="ECO:0000256" key="6">
    <source>
        <dbReference type="SAM" id="MobiDB-lite"/>
    </source>
</evidence>
<evidence type="ECO:0000256" key="1">
    <source>
        <dbReference type="ARBA" id="ARBA00009986"/>
    </source>
</evidence>
<feature type="active site" evidence="5">
    <location>
        <position position="300"/>
    </location>
</feature>
<dbReference type="PIRSF" id="PIRSF036492">
    <property type="entry name" value="ALDH"/>
    <property type="match status" value="1"/>
</dbReference>
<evidence type="ECO:0000256" key="4">
    <source>
        <dbReference type="PIRNR" id="PIRNR036492"/>
    </source>
</evidence>
<dbReference type="Gene3D" id="3.40.309.10">
    <property type="entry name" value="Aldehyde Dehydrogenase, Chain A, domain 2"/>
    <property type="match status" value="1"/>
</dbReference>
<dbReference type="PANTHER" id="PTHR43570:SF16">
    <property type="entry name" value="ALDEHYDE DEHYDROGENASE TYPE III, ISOFORM Q"/>
    <property type="match status" value="1"/>
</dbReference>
<dbReference type="FunFam" id="3.40.309.10:FF:000003">
    <property type="entry name" value="Aldehyde dehydrogenase"/>
    <property type="match status" value="1"/>
</dbReference>
<protein>
    <recommendedName>
        <fullName evidence="4">Aldehyde dehydrogenase</fullName>
    </recommendedName>
</protein>
<keyword evidence="2 4" id="KW-0560">Oxidoreductase</keyword>
<dbReference type="InterPro" id="IPR016163">
    <property type="entry name" value="Ald_DH_C"/>
</dbReference>
<evidence type="ECO:0000256" key="5">
    <source>
        <dbReference type="PIRSR" id="PIRSR036492-1"/>
    </source>
</evidence>
<dbReference type="PANTHER" id="PTHR43570">
    <property type="entry name" value="ALDEHYDE DEHYDROGENASE"/>
    <property type="match status" value="1"/>
</dbReference>
<dbReference type="SUPFAM" id="SSF53720">
    <property type="entry name" value="ALDH-like"/>
    <property type="match status" value="1"/>
</dbReference>
<dbReference type="InterPro" id="IPR016160">
    <property type="entry name" value="Ald_DH_CS_CYS"/>
</dbReference>
<dbReference type="InterPro" id="IPR015590">
    <property type="entry name" value="Aldehyde_DH_dom"/>
</dbReference>
<dbReference type="InterPro" id="IPR016161">
    <property type="entry name" value="Ald_DH/histidinol_DH"/>
</dbReference>
<dbReference type="EMBL" id="JACHDR010000001">
    <property type="protein sequence ID" value="MBB5512741.1"/>
    <property type="molecule type" value="Genomic_DNA"/>
</dbReference>
<dbReference type="GO" id="GO:0005737">
    <property type="term" value="C:cytoplasm"/>
    <property type="evidence" value="ECO:0007669"/>
    <property type="project" value="TreeGrafter"/>
</dbReference>
<dbReference type="FunFam" id="3.40.605.10:FF:000004">
    <property type="entry name" value="Aldehyde dehydrogenase"/>
    <property type="match status" value="1"/>
</dbReference>
<keyword evidence="3" id="KW-0520">NAD</keyword>
<evidence type="ECO:0000313" key="9">
    <source>
        <dbReference type="Proteomes" id="UP000580797"/>
    </source>
</evidence>
<dbReference type="PROSITE" id="PS00070">
    <property type="entry name" value="ALDEHYDE_DEHYDR_CYS"/>
    <property type="match status" value="1"/>
</dbReference>
<proteinExistence type="inferred from homology"/>